<proteinExistence type="inferred from homology"/>
<evidence type="ECO:0000256" key="6">
    <source>
        <dbReference type="SAM" id="MobiDB-lite"/>
    </source>
</evidence>
<evidence type="ECO:0000256" key="4">
    <source>
        <dbReference type="ARBA" id="ARBA00023242"/>
    </source>
</evidence>
<feature type="compositionally biased region" description="Polar residues" evidence="6">
    <location>
        <begin position="10"/>
        <end position="24"/>
    </location>
</feature>
<evidence type="ECO:0000259" key="7">
    <source>
        <dbReference type="Pfam" id="PF09368"/>
    </source>
</evidence>
<dbReference type="InterPro" id="IPR007146">
    <property type="entry name" value="Sas10/Utp3/C1D"/>
</dbReference>
<dbReference type="VEuPathDB" id="FungiDB:UREG_05894"/>
<feature type="compositionally biased region" description="Basic and acidic residues" evidence="6">
    <location>
        <begin position="376"/>
        <end position="390"/>
    </location>
</feature>
<evidence type="ECO:0000256" key="1">
    <source>
        <dbReference type="ARBA" id="ARBA00004123"/>
    </source>
</evidence>
<feature type="region of interest" description="Disordered" evidence="6">
    <location>
        <begin position="1"/>
        <end position="141"/>
    </location>
</feature>
<dbReference type="PANTHER" id="PTHR13237">
    <property type="entry name" value="SOMETHING ABOUT SILENCING PROTEIN 10-RELATED"/>
    <property type="match status" value="1"/>
</dbReference>
<dbReference type="eggNOG" id="KOG3118">
    <property type="taxonomic scope" value="Eukaryota"/>
</dbReference>
<keyword evidence="4" id="KW-0539">Nucleus</keyword>
<feature type="region of interest" description="Disordered" evidence="6">
    <location>
        <begin position="359"/>
        <end position="390"/>
    </location>
</feature>
<dbReference type="HOGENOM" id="CLU_019106_1_0_1"/>
<evidence type="ECO:0000256" key="2">
    <source>
        <dbReference type="ARBA" id="ARBA00010979"/>
    </source>
</evidence>
<comment type="similarity">
    <text evidence="2">Belongs to the SAS10 family.</text>
</comment>
<gene>
    <name evidence="8" type="ORF">UREG_05894</name>
</gene>
<feature type="compositionally biased region" description="Acidic residues" evidence="6">
    <location>
        <begin position="82"/>
        <end position="100"/>
    </location>
</feature>
<evidence type="ECO:0000313" key="9">
    <source>
        <dbReference type="Proteomes" id="UP000002058"/>
    </source>
</evidence>
<keyword evidence="9" id="KW-1185">Reference proteome</keyword>
<dbReference type="OMA" id="KSMKPVW"/>
<feature type="compositionally biased region" description="Basic residues" evidence="6">
    <location>
        <begin position="603"/>
        <end position="619"/>
    </location>
</feature>
<dbReference type="InParanoid" id="C4JTV5"/>
<dbReference type="GeneID" id="8444287"/>
<keyword evidence="5" id="KW-0175">Coiled coil</keyword>
<dbReference type="AlphaFoldDB" id="C4JTV5"/>
<organism evidence="8 9">
    <name type="scientific">Uncinocarpus reesii (strain UAMH 1704)</name>
    <dbReference type="NCBI Taxonomy" id="336963"/>
    <lineage>
        <taxon>Eukaryota</taxon>
        <taxon>Fungi</taxon>
        <taxon>Dikarya</taxon>
        <taxon>Ascomycota</taxon>
        <taxon>Pezizomycotina</taxon>
        <taxon>Eurotiomycetes</taxon>
        <taxon>Eurotiomycetidae</taxon>
        <taxon>Onygenales</taxon>
        <taxon>Onygenaceae</taxon>
        <taxon>Uncinocarpus</taxon>
    </lineage>
</organism>
<dbReference type="PANTHER" id="PTHR13237:SF8">
    <property type="entry name" value="SOMETHING ABOUT SILENCING PROTEIN 10"/>
    <property type="match status" value="1"/>
</dbReference>
<feature type="domain" description="Sas10 C-terminal" evidence="7">
    <location>
        <begin position="577"/>
        <end position="651"/>
    </location>
</feature>
<keyword evidence="3" id="KW-0597">Phosphoprotein</keyword>
<accession>C4JTV5</accession>
<name>C4JTV5_UNCRE</name>
<feature type="compositionally biased region" description="Basic and acidic residues" evidence="6">
    <location>
        <begin position="479"/>
        <end position="509"/>
    </location>
</feature>
<dbReference type="Pfam" id="PF04000">
    <property type="entry name" value="Sas10_Utp3"/>
    <property type="match status" value="1"/>
</dbReference>
<sequence length="651" mass="73047">MGKKRKSRASAGQSASKYTTYNDNSRFDPDEQFADSADEFQAGRDQVLLEEGPEAKRRRRLAEDEELLQVSDEEIHAYLSASDEDDFDDDEIDEGGYEEDDTRHSVPKKISKLRSREPLSPSLSEDAKAEEDEVGGWGSSKKDYYDADIIETEGDALEEEAEAKKIQQKKLQSMNDADFGVDEADWFVPQPDEGEHDQIKGDTVTEVLPELQISDDMSSADRLSLLKQRYPEFEPLSAEFVVLQQVHQELSEAVAQIIPGVGNSISVPLIKWRALSAYLGAICMYLVLLASPARGCKERCLAIAPAKLREHQIMETLVSCRTQWEDVRSIQEPESSDFVRDAMPKERVLEAVSRAEDSQLKATGSANKIKKTKSQRAADKARKESDLRRAERLRQTEAALEELSKQLEPYGSQKLKIKQNKPIPTDDDSDFGDETSLTAHEAAEKAKKKKSLRFYTSQIAQKANKRGAAGREAGGDADIPYRERLKDRQARLNEKAEKRGRREANELERLGGGSDDEDYRAAKEIRGEGGSDSEDYYDYVAGRNKQKKENKKKLADAYTEAAREGGRVEVQEEIGPDGKRAITYAIEKNKGLAPKRNKDVRNPRVKKRKKFEQKKKKLGSIRQVYKGGEGPGGYGGELTGIKKNLVKSVKL</sequence>
<feature type="coiled-coil region" evidence="5">
    <location>
        <begin position="149"/>
        <end position="177"/>
    </location>
</feature>
<dbReference type="OrthoDB" id="1924577at2759"/>
<dbReference type="FunCoup" id="C4JTV5">
    <property type="interactions" value="346"/>
</dbReference>
<evidence type="ECO:0000256" key="5">
    <source>
        <dbReference type="SAM" id="Coils"/>
    </source>
</evidence>
<reference evidence="9" key="1">
    <citation type="journal article" date="2009" name="Genome Res.">
        <title>Comparative genomic analyses of the human fungal pathogens Coccidioides and their relatives.</title>
        <authorList>
            <person name="Sharpton T.J."/>
            <person name="Stajich J.E."/>
            <person name="Rounsley S.D."/>
            <person name="Gardner M.J."/>
            <person name="Wortman J.R."/>
            <person name="Jordar V.S."/>
            <person name="Maiti R."/>
            <person name="Kodira C.D."/>
            <person name="Neafsey D.E."/>
            <person name="Zeng Q."/>
            <person name="Hung C.-Y."/>
            <person name="McMahan C."/>
            <person name="Muszewska A."/>
            <person name="Grynberg M."/>
            <person name="Mandel M.A."/>
            <person name="Kellner E.M."/>
            <person name="Barker B.M."/>
            <person name="Galgiani J.N."/>
            <person name="Orbach M.J."/>
            <person name="Kirkland T.N."/>
            <person name="Cole G.T."/>
            <person name="Henn M.R."/>
            <person name="Birren B.W."/>
            <person name="Taylor J.W."/>
        </authorList>
    </citation>
    <scope>NUCLEOTIDE SEQUENCE [LARGE SCALE GENOMIC DNA]</scope>
    <source>
        <strain evidence="9">UAMH 1704</strain>
    </source>
</reference>
<dbReference type="Proteomes" id="UP000002058">
    <property type="component" value="Unassembled WGS sequence"/>
</dbReference>
<dbReference type="Pfam" id="PF09368">
    <property type="entry name" value="Sas10"/>
    <property type="match status" value="1"/>
</dbReference>
<evidence type="ECO:0000313" key="8">
    <source>
        <dbReference type="EMBL" id="EEP81052.1"/>
    </source>
</evidence>
<dbReference type="STRING" id="336963.C4JTV5"/>
<dbReference type="InterPro" id="IPR018972">
    <property type="entry name" value="Sas10_C_dom"/>
</dbReference>
<dbReference type="EMBL" id="CH476617">
    <property type="protein sequence ID" value="EEP81052.1"/>
    <property type="molecule type" value="Genomic_DNA"/>
</dbReference>
<protein>
    <recommendedName>
        <fullName evidence="7">Sas10 C-terminal domain-containing protein</fullName>
    </recommendedName>
</protein>
<dbReference type="GO" id="GO:0032040">
    <property type="term" value="C:small-subunit processome"/>
    <property type="evidence" value="ECO:0007669"/>
    <property type="project" value="TreeGrafter"/>
</dbReference>
<evidence type="ECO:0000256" key="3">
    <source>
        <dbReference type="ARBA" id="ARBA00022553"/>
    </source>
</evidence>
<dbReference type="RefSeq" id="XP_002585205.1">
    <property type="nucleotide sequence ID" value="XM_002585159.1"/>
</dbReference>
<dbReference type="KEGG" id="ure:UREG_05894"/>
<comment type="subcellular location">
    <subcellularLocation>
        <location evidence="1">Nucleus</location>
    </subcellularLocation>
</comment>
<feature type="region of interest" description="Disordered" evidence="6">
    <location>
        <begin position="589"/>
        <end position="626"/>
    </location>
</feature>
<dbReference type="GO" id="GO:0000462">
    <property type="term" value="P:maturation of SSU-rRNA from tricistronic rRNA transcript (SSU-rRNA, 5.8S rRNA, LSU-rRNA)"/>
    <property type="evidence" value="ECO:0007669"/>
    <property type="project" value="TreeGrafter"/>
</dbReference>
<feature type="region of interest" description="Disordered" evidence="6">
    <location>
        <begin position="411"/>
        <end position="434"/>
    </location>
</feature>
<feature type="compositionally biased region" description="Basic and acidic residues" evidence="6">
    <location>
        <begin position="519"/>
        <end position="529"/>
    </location>
</feature>
<feature type="region of interest" description="Disordered" evidence="6">
    <location>
        <begin position="461"/>
        <end position="553"/>
    </location>
</feature>